<dbReference type="Pfam" id="PF13407">
    <property type="entry name" value="Peripla_BP_4"/>
    <property type="match status" value="1"/>
</dbReference>
<dbReference type="InterPro" id="IPR028082">
    <property type="entry name" value="Peripla_BP_I"/>
</dbReference>
<dbReference type="AlphaFoldDB" id="A0A0F5IK49"/>
<dbReference type="CDD" id="cd06307">
    <property type="entry name" value="PBP1_sugar_binding"/>
    <property type="match status" value="1"/>
</dbReference>
<dbReference type="Gene3D" id="1.10.260.40">
    <property type="entry name" value="lambda repressor-like DNA-binding domains"/>
    <property type="match status" value="1"/>
</dbReference>
<evidence type="ECO:0000256" key="1">
    <source>
        <dbReference type="ARBA" id="ARBA00023015"/>
    </source>
</evidence>
<dbReference type="PANTHER" id="PTHR30146:SF144">
    <property type="entry name" value="LACI-FAMILY TRANSCRIPTION REGULATOR"/>
    <property type="match status" value="1"/>
</dbReference>
<name>A0A0F5IK49_9BACT</name>
<dbReference type="SUPFAM" id="SSF47413">
    <property type="entry name" value="lambda repressor-like DNA-binding domains"/>
    <property type="match status" value="1"/>
</dbReference>
<keyword evidence="1" id="KW-0805">Transcription regulation</keyword>
<keyword evidence="2" id="KW-0238">DNA-binding</keyword>
<organism evidence="5 6">
    <name type="scientific">Parabacteroides goldsteinii DSM 19448 = WAL 12034</name>
    <dbReference type="NCBI Taxonomy" id="927665"/>
    <lineage>
        <taxon>Bacteria</taxon>
        <taxon>Pseudomonadati</taxon>
        <taxon>Bacteroidota</taxon>
        <taxon>Bacteroidia</taxon>
        <taxon>Bacteroidales</taxon>
        <taxon>Tannerellaceae</taxon>
        <taxon>Parabacteroides</taxon>
    </lineage>
</organism>
<dbReference type="Proteomes" id="UP000033047">
    <property type="component" value="Unassembled WGS sequence"/>
</dbReference>
<dbReference type="Pfam" id="PF00356">
    <property type="entry name" value="LacI"/>
    <property type="match status" value="1"/>
</dbReference>
<dbReference type="HOGENOM" id="CLU_037628_0_1_10"/>
<comment type="caution">
    <text evidence="5">The sequence shown here is derived from an EMBL/GenBank/DDBJ whole genome shotgun (WGS) entry which is preliminary data.</text>
</comment>
<gene>
    <name evidence="5" type="ORF">HMPREF1535_04769</name>
</gene>
<dbReference type="GO" id="GO:0003700">
    <property type="term" value="F:DNA-binding transcription factor activity"/>
    <property type="evidence" value="ECO:0007669"/>
    <property type="project" value="TreeGrafter"/>
</dbReference>
<evidence type="ECO:0000313" key="5">
    <source>
        <dbReference type="EMBL" id="KKB45954.1"/>
    </source>
</evidence>
<dbReference type="PROSITE" id="PS00356">
    <property type="entry name" value="HTH_LACI_1"/>
    <property type="match status" value="1"/>
</dbReference>
<keyword evidence="3" id="KW-0804">Transcription</keyword>
<dbReference type="STRING" id="927665.HMPREF1535_04769"/>
<dbReference type="RefSeq" id="WP_007653795.1">
    <property type="nucleotide sequence ID" value="NZ_KQ033914.1"/>
</dbReference>
<dbReference type="SMART" id="SM00354">
    <property type="entry name" value="HTH_LACI"/>
    <property type="match status" value="1"/>
</dbReference>
<evidence type="ECO:0000256" key="2">
    <source>
        <dbReference type="ARBA" id="ARBA00023125"/>
    </source>
</evidence>
<sequence length="353" mass="41114">MGKTYRIKDIAELSGVSTGTVDRILHNRGKVSEEAQKKVEKVLKEIDYHPNLIARSLALKKKYKFVTLIPSFGQGEYWAKLSEGINKAEQELFSYNIEVERMYFNQYDRSSFDNLIPKIEEADCQGVIIATLFKESVIQLTQQLDKLEIPYVLIDAFIENTNCIAYYGTNSYDSGYIAGRLLFEQIHPEDNIAIFRFIRKGDMHSTQVMKREEGFRDYLYGHDFLGKIYPVHIHADESVENKEILDSFFATHEEIKAGIIFNSRAHVLGDYFQHQDIDKHFKLIGYDVIESNLSHLNNGYITHLIAQRPEVQGFNCVRALFRHLVLKEKVEQINYMPIDILIKENIKYYNNYI</sequence>
<dbReference type="CDD" id="cd01392">
    <property type="entry name" value="HTH_LacI"/>
    <property type="match status" value="1"/>
</dbReference>
<dbReference type="EMBL" id="AQHV01000027">
    <property type="protein sequence ID" value="KKB45954.1"/>
    <property type="molecule type" value="Genomic_DNA"/>
</dbReference>
<accession>A0A0F5IK49</accession>
<dbReference type="InterPro" id="IPR025997">
    <property type="entry name" value="SBP_2_dom"/>
</dbReference>
<evidence type="ECO:0000259" key="4">
    <source>
        <dbReference type="PROSITE" id="PS50932"/>
    </source>
</evidence>
<evidence type="ECO:0000313" key="6">
    <source>
        <dbReference type="Proteomes" id="UP000033047"/>
    </source>
</evidence>
<dbReference type="PROSITE" id="PS50932">
    <property type="entry name" value="HTH_LACI_2"/>
    <property type="match status" value="1"/>
</dbReference>
<reference evidence="5 6" key="1">
    <citation type="submission" date="2013-04" db="EMBL/GenBank/DDBJ databases">
        <title>The Genome Sequence of Parabacteroides goldsteinii DSM 19448.</title>
        <authorList>
            <consortium name="The Broad Institute Genomics Platform"/>
            <person name="Earl A."/>
            <person name="Ward D."/>
            <person name="Feldgarden M."/>
            <person name="Gevers D."/>
            <person name="Martens E."/>
            <person name="Sakamoto M."/>
            <person name="Benno Y."/>
            <person name="Song Y."/>
            <person name="Liu C."/>
            <person name="Lee J."/>
            <person name="Bolanos M."/>
            <person name="Vaisanen M.L."/>
            <person name="Finegold S.M."/>
            <person name="Walker B."/>
            <person name="Young S."/>
            <person name="Zeng Q."/>
            <person name="Gargeya S."/>
            <person name="Fitzgerald M."/>
            <person name="Haas B."/>
            <person name="Abouelleil A."/>
            <person name="Allen A.W."/>
            <person name="Alvarado L."/>
            <person name="Arachchi H.M."/>
            <person name="Berlin A.M."/>
            <person name="Chapman S.B."/>
            <person name="Gainer-Dewar J."/>
            <person name="Goldberg J."/>
            <person name="Griggs A."/>
            <person name="Gujja S."/>
            <person name="Hansen M."/>
            <person name="Howarth C."/>
            <person name="Imamovic A."/>
            <person name="Ireland A."/>
            <person name="Larimer J."/>
            <person name="McCowan C."/>
            <person name="Murphy C."/>
            <person name="Pearson M."/>
            <person name="Poon T.W."/>
            <person name="Priest M."/>
            <person name="Roberts A."/>
            <person name="Saif S."/>
            <person name="Shea T."/>
            <person name="Sisk P."/>
            <person name="Sykes S."/>
            <person name="Wortman J."/>
            <person name="Nusbaum C."/>
            <person name="Birren B."/>
        </authorList>
    </citation>
    <scope>NUCLEOTIDE SEQUENCE [LARGE SCALE GENOMIC DNA]</scope>
    <source>
        <strain evidence="5 6">DSM 19448</strain>
    </source>
</reference>
<proteinExistence type="predicted"/>
<feature type="domain" description="HTH lacI-type" evidence="4">
    <location>
        <begin position="5"/>
        <end position="59"/>
    </location>
</feature>
<dbReference type="PATRIC" id="fig|927665.4.peg.4890"/>
<dbReference type="InterPro" id="IPR000843">
    <property type="entry name" value="HTH_LacI"/>
</dbReference>
<evidence type="ECO:0000256" key="3">
    <source>
        <dbReference type="ARBA" id="ARBA00023163"/>
    </source>
</evidence>
<dbReference type="InterPro" id="IPR010982">
    <property type="entry name" value="Lambda_DNA-bd_dom_sf"/>
</dbReference>
<dbReference type="SUPFAM" id="SSF53822">
    <property type="entry name" value="Periplasmic binding protein-like I"/>
    <property type="match status" value="1"/>
</dbReference>
<dbReference type="GO" id="GO:0000976">
    <property type="term" value="F:transcription cis-regulatory region binding"/>
    <property type="evidence" value="ECO:0007669"/>
    <property type="project" value="TreeGrafter"/>
</dbReference>
<dbReference type="Gene3D" id="3.40.50.2300">
    <property type="match status" value="2"/>
</dbReference>
<dbReference type="PANTHER" id="PTHR30146">
    <property type="entry name" value="LACI-RELATED TRANSCRIPTIONAL REPRESSOR"/>
    <property type="match status" value="1"/>
</dbReference>
<protein>
    <recommendedName>
        <fullName evidence="4">HTH lacI-type domain-containing protein</fullName>
    </recommendedName>
</protein>